<evidence type="ECO:0000313" key="11">
    <source>
        <dbReference type="Proteomes" id="UP001558652"/>
    </source>
</evidence>
<evidence type="ECO:0000256" key="9">
    <source>
        <dbReference type="PROSITE-ProRule" id="PRU00221"/>
    </source>
</evidence>
<keyword evidence="4 9" id="KW-0853">WD repeat</keyword>
<dbReference type="GO" id="GO:0005783">
    <property type="term" value="C:endoplasmic reticulum"/>
    <property type="evidence" value="ECO:0007669"/>
    <property type="project" value="UniProtKB-SubCell"/>
</dbReference>
<evidence type="ECO:0000256" key="7">
    <source>
        <dbReference type="ARBA" id="ARBA00022892"/>
    </source>
</evidence>
<dbReference type="Pfam" id="PF00400">
    <property type="entry name" value="WD40"/>
    <property type="match status" value="2"/>
</dbReference>
<feature type="repeat" description="WD" evidence="9">
    <location>
        <begin position="151"/>
        <end position="193"/>
    </location>
</feature>
<dbReference type="SMART" id="SM00320">
    <property type="entry name" value="WD40"/>
    <property type="match status" value="5"/>
</dbReference>
<dbReference type="InterPro" id="IPR015943">
    <property type="entry name" value="WD40/YVTN_repeat-like_dom_sf"/>
</dbReference>
<comment type="subcellular location">
    <subcellularLocation>
        <location evidence="1">Endoplasmic reticulum</location>
    </subcellularLocation>
</comment>
<keyword evidence="3" id="KW-0813">Transport</keyword>
<dbReference type="Proteomes" id="UP001558652">
    <property type="component" value="Unassembled WGS sequence"/>
</dbReference>
<evidence type="ECO:0000256" key="1">
    <source>
        <dbReference type="ARBA" id="ARBA00004240"/>
    </source>
</evidence>
<dbReference type="InterPro" id="IPR001680">
    <property type="entry name" value="WD40_rpt"/>
</dbReference>
<evidence type="ECO:0000256" key="4">
    <source>
        <dbReference type="ARBA" id="ARBA00022574"/>
    </source>
</evidence>
<dbReference type="AlphaFoldDB" id="A0ABD0YA70"/>
<sequence>MMSSEQEDSLVTRPSRHTGAVRALDFNSFQTNLLATGACESEIFIWDLNQMGSPMTPGVKPQPYEDVVCLAWNKQVQHILASAFGSRCIVWDLRKNEPIIKLTDSTSRVRWKDLAWHPDVPTQLCLASEDDTNPVIQLWDLRFATSPLRSLQGHTRGVLSLAWCSHDSDLMISCAKDNKILCWNPNSNDANGEMICEIPNTQQWIFEVDWCPRNPALVVSCSCDNRTSIYSLMGSNNNQIQTTNKIADSFPGMEQLNQNELVTGSGQHQPSSGAVEMKKPPKWLRQPVGASFAVSIGPAYFTTKLWYAT</sequence>
<organism evidence="10 11">
    <name type="scientific">Ranatra chinensis</name>
    <dbReference type="NCBI Taxonomy" id="642074"/>
    <lineage>
        <taxon>Eukaryota</taxon>
        <taxon>Metazoa</taxon>
        <taxon>Ecdysozoa</taxon>
        <taxon>Arthropoda</taxon>
        <taxon>Hexapoda</taxon>
        <taxon>Insecta</taxon>
        <taxon>Pterygota</taxon>
        <taxon>Neoptera</taxon>
        <taxon>Paraneoptera</taxon>
        <taxon>Hemiptera</taxon>
        <taxon>Heteroptera</taxon>
        <taxon>Panheteroptera</taxon>
        <taxon>Nepomorpha</taxon>
        <taxon>Nepidae</taxon>
        <taxon>Ranatrinae</taxon>
        <taxon>Ranatra</taxon>
    </lineage>
</organism>
<keyword evidence="8" id="KW-0653">Protein transport</keyword>
<dbReference type="PANTHER" id="PTHR13923">
    <property type="entry name" value="SEC31-RELATED PROTEIN"/>
    <property type="match status" value="1"/>
</dbReference>
<dbReference type="GO" id="GO:0015031">
    <property type="term" value="P:protein transport"/>
    <property type="evidence" value="ECO:0007669"/>
    <property type="project" value="UniProtKB-KW"/>
</dbReference>
<dbReference type="PROSITE" id="PS50082">
    <property type="entry name" value="WD_REPEATS_2"/>
    <property type="match status" value="2"/>
</dbReference>
<comment type="similarity">
    <text evidence="2">Belongs to the WD repeat SEC31 family.</text>
</comment>
<evidence type="ECO:0000256" key="6">
    <source>
        <dbReference type="ARBA" id="ARBA00022824"/>
    </source>
</evidence>
<proteinExistence type="inferred from homology"/>
<dbReference type="InterPro" id="IPR040251">
    <property type="entry name" value="SEC31-like"/>
</dbReference>
<protein>
    <submittedName>
        <fullName evidence="10">Uncharacterized protein</fullName>
    </submittedName>
</protein>
<feature type="repeat" description="WD" evidence="9">
    <location>
        <begin position="14"/>
        <end position="56"/>
    </location>
</feature>
<evidence type="ECO:0000313" key="10">
    <source>
        <dbReference type="EMBL" id="KAL1115908.1"/>
    </source>
</evidence>
<reference evidence="10 11" key="1">
    <citation type="submission" date="2024-07" db="EMBL/GenBank/DDBJ databases">
        <title>Chromosome-level genome assembly of the water stick insect Ranatra chinensis (Heteroptera: Nepidae).</title>
        <authorList>
            <person name="Liu X."/>
        </authorList>
    </citation>
    <scope>NUCLEOTIDE SEQUENCE [LARGE SCALE GENOMIC DNA]</scope>
    <source>
        <strain evidence="10">Cailab_2021Rc</strain>
        <tissue evidence="10">Muscle</tissue>
    </source>
</reference>
<keyword evidence="7" id="KW-0931">ER-Golgi transport</keyword>
<evidence type="ECO:0000256" key="8">
    <source>
        <dbReference type="ARBA" id="ARBA00022927"/>
    </source>
</evidence>
<gene>
    <name evidence="10" type="ORF">AAG570_006197</name>
</gene>
<keyword evidence="5" id="KW-0677">Repeat</keyword>
<dbReference type="GO" id="GO:0016192">
    <property type="term" value="P:vesicle-mediated transport"/>
    <property type="evidence" value="ECO:0007669"/>
    <property type="project" value="UniProtKB-KW"/>
</dbReference>
<dbReference type="InterPro" id="IPR036322">
    <property type="entry name" value="WD40_repeat_dom_sf"/>
</dbReference>
<dbReference type="EMBL" id="JBFDAA010000019">
    <property type="protein sequence ID" value="KAL1115908.1"/>
    <property type="molecule type" value="Genomic_DNA"/>
</dbReference>
<keyword evidence="11" id="KW-1185">Reference proteome</keyword>
<dbReference type="Gene3D" id="2.130.10.10">
    <property type="entry name" value="YVTN repeat-like/Quinoprotein amine dehydrogenase"/>
    <property type="match status" value="1"/>
</dbReference>
<evidence type="ECO:0000256" key="3">
    <source>
        <dbReference type="ARBA" id="ARBA00022448"/>
    </source>
</evidence>
<evidence type="ECO:0000256" key="2">
    <source>
        <dbReference type="ARBA" id="ARBA00009358"/>
    </source>
</evidence>
<dbReference type="PANTHER" id="PTHR13923:SF11">
    <property type="entry name" value="SECRETORY 31, ISOFORM D"/>
    <property type="match status" value="1"/>
</dbReference>
<keyword evidence="6" id="KW-0256">Endoplasmic reticulum</keyword>
<name>A0ABD0YA70_9HEMI</name>
<comment type="caution">
    <text evidence="10">The sequence shown here is derived from an EMBL/GenBank/DDBJ whole genome shotgun (WGS) entry which is preliminary data.</text>
</comment>
<accession>A0ABD0YA70</accession>
<evidence type="ECO:0000256" key="5">
    <source>
        <dbReference type="ARBA" id="ARBA00022737"/>
    </source>
</evidence>
<dbReference type="SUPFAM" id="SSF50978">
    <property type="entry name" value="WD40 repeat-like"/>
    <property type="match status" value="1"/>
</dbReference>